<dbReference type="RefSeq" id="WP_264506862.1">
    <property type="nucleotide sequence ID" value="NZ_JAPDFL010000001.1"/>
</dbReference>
<feature type="transmembrane region" description="Helical" evidence="5">
    <location>
        <begin position="38"/>
        <end position="71"/>
    </location>
</feature>
<evidence type="ECO:0000259" key="6">
    <source>
        <dbReference type="Pfam" id="PF06305"/>
    </source>
</evidence>
<protein>
    <submittedName>
        <fullName evidence="7">LapA family protein</fullName>
    </submittedName>
</protein>
<organism evidence="7 8">
    <name type="scientific">Pararhodobacter zhoushanensis</name>
    <dbReference type="NCBI Taxonomy" id="2479545"/>
    <lineage>
        <taxon>Bacteria</taxon>
        <taxon>Pseudomonadati</taxon>
        <taxon>Pseudomonadota</taxon>
        <taxon>Alphaproteobacteria</taxon>
        <taxon>Rhodobacterales</taxon>
        <taxon>Paracoccaceae</taxon>
        <taxon>Pararhodobacter</taxon>
    </lineage>
</organism>
<dbReference type="Pfam" id="PF06305">
    <property type="entry name" value="LapA_dom"/>
    <property type="match status" value="1"/>
</dbReference>
<gene>
    <name evidence="7" type="ORF">OKW52_17660</name>
</gene>
<evidence type="ECO:0000256" key="2">
    <source>
        <dbReference type="ARBA" id="ARBA00022692"/>
    </source>
</evidence>
<dbReference type="EMBL" id="JAPDFL010000001">
    <property type="protein sequence ID" value="MCW1934030.1"/>
    <property type="molecule type" value="Genomic_DNA"/>
</dbReference>
<comment type="caution">
    <text evidence="7">The sequence shown here is derived from an EMBL/GenBank/DDBJ whole genome shotgun (WGS) entry which is preliminary data.</text>
</comment>
<evidence type="ECO:0000256" key="1">
    <source>
        <dbReference type="ARBA" id="ARBA00022475"/>
    </source>
</evidence>
<keyword evidence="8" id="KW-1185">Reference proteome</keyword>
<evidence type="ECO:0000313" key="8">
    <source>
        <dbReference type="Proteomes" id="UP001208938"/>
    </source>
</evidence>
<evidence type="ECO:0000256" key="5">
    <source>
        <dbReference type="SAM" id="Phobius"/>
    </source>
</evidence>
<reference evidence="7 8" key="1">
    <citation type="submission" date="2022-10" db="EMBL/GenBank/DDBJ databases">
        <title>Pararhodobacter sp. nov., isolated from marine algae.</title>
        <authorList>
            <person name="Choi B.J."/>
            <person name="Kim J.M."/>
            <person name="Lee J.K."/>
            <person name="Choi D.G."/>
            <person name="Jeon C.O."/>
        </authorList>
    </citation>
    <scope>NUCLEOTIDE SEQUENCE [LARGE SCALE GENOMIC DNA]</scope>
    <source>
        <strain evidence="7 8">ZQ420</strain>
    </source>
</reference>
<proteinExistence type="predicted"/>
<dbReference type="Proteomes" id="UP001208938">
    <property type="component" value="Unassembled WGS sequence"/>
</dbReference>
<name>A0ABT3H2R0_9RHOB</name>
<sequence>MKYLRYAFLAIILLLCVTVALANRDPVTLALWPDTVTAFIGFGYALTLPLFVIVGLAVGLGLVLGLIWEWLRERGQRVEGKKAQKELARVNAGTTPAAPANTTSTAPRDQVLAILDDKDA</sequence>
<dbReference type="InterPro" id="IPR010445">
    <property type="entry name" value="LapA_dom"/>
</dbReference>
<keyword evidence="2 5" id="KW-0812">Transmembrane</keyword>
<feature type="domain" description="Lipopolysaccharide assembly protein A" evidence="6">
    <location>
        <begin position="23"/>
        <end position="90"/>
    </location>
</feature>
<evidence type="ECO:0000256" key="3">
    <source>
        <dbReference type="ARBA" id="ARBA00022989"/>
    </source>
</evidence>
<keyword evidence="1" id="KW-1003">Cell membrane</keyword>
<evidence type="ECO:0000256" key="4">
    <source>
        <dbReference type="ARBA" id="ARBA00023136"/>
    </source>
</evidence>
<accession>A0ABT3H2R0</accession>
<keyword evidence="3 5" id="KW-1133">Transmembrane helix</keyword>
<evidence type="ECO:0000313" key="7">
    <source>
        <dbReference type="EMBL" id="MCW1934030.1"/>
    </source>
</evidence>
<keyword evidence="4 5" id="KW-0472">Membrane</keyword>